<dbReference type="InParanoid" id="A0A059CUS7"/>
<reference evidence="1" key="1">
    <citation type="submission" date="2013-07" db="EMBL/GenBank/DDBJ databases">
        <title>The genome of Eucalyptus grandis.</title>
        <authorList>
            <person name="Schmutz J."/>
            <person name="Hayes R."/>
            <person name="Myburg A."/>
            <person name="Tuskan G."/>
            <person name="Grattapaglia D."/>
            <person name="Rokhsar D.S."/>
        </authorList>
    </citation>
    <scope>NUCLEOTIDE SEQUENCE</scope>
    <source>
        <tissue evidence="1">Leaf extractions</tissue>
    </source>
</reference>
<organism evidence="1">
    <name type="scientific">Eucalyptus grandis</name>
    <name type="common">Flooded gum</name>
    <dbReference type="NCBI Taxonomy" id="71139"/>
    <lineage>
        <taxon>Eukaryota</taxon>
        <taxon>Viridiplantae</taxon>
        <taxon>Streptophyta</taxon>
        <taxon>Embryophyta</taxon>
        <taxon>Tracheophyta</taxon>
        <taxon>Spermatophyta</taxon>
        <taxon>Magnoliopsida</taxon>
        <taxon>eudicotyledons</taxon>
        <taxon>Gunneridae</taxon>
        <taxon>Pentapetalae</taxon>
        <taxon>rosids</taxon>
        <taxon>malvids</taxon>
        <taxon>Myrtales</taxon>
        <taxon>Myrtaceae</taxon>
        <taxon>Myrtoideae</taxon>
        <taxon>Eucalypteae</taxon>
        <taxon>Eucalyptus</taxon>
    </lineage>
</organism>
<protein>
    <submittedName>
        <fullName evidence="1">Uncharacterized protein</fullName>
    </submittedName>
</protein>
<dbReference type="AlphaFoldDB" id="A0A059CUS7"/>
<name>A0A059CUS7_EUCGR</name>
<proteinExistence type="predicted"/>
<accession>A0A059CUS7</accession>
<sequence>MEIRRKVPIFFLAKYKPKKKVRFTFCKLANGAHDFDTTEEVILFLLDCQPGSLIELHVLGKEEKKSILL</sequence>
<gene>
    <name evidence="1" type="ORF">EUGRSUZ_C03065</name>
</gene>
<evidence type="ECO:0000313" key="1">
    <source>
        <dbReference type="EMBL" id="KCW81710.1"/>
    </source>
</evidence>
<dbReference type="EMBL" id="KK198755">
    <property type="protein sequence ID" value="KCW81710.1"/>
    <property type="molecule type" value="Genomic_DNA"/>
</dbReference>
<dbReference type="Gramene" id="KCW81710">
    <property type="protein sequence ID" value="KCW81710"/>
    <property type="gene ID" value="EUGRSUZ_C03065"/>
</dbReference>